<dbReference type="AlphaFoldDB" id="A0A8I1HSS9"/>
<comment type="subcellular location">
    <subcellularLocation>
        <location evidence="1">Cell membrane</location>
        <topology evidence="1">Multi-pass membrane protein</topology>
    </subcellularLocation>
</comment>
<evidence type="ECO:0000313" key="9">
    <source>
        <dbReference type="EMBL" id="MBK3426925.1"/>
    </source>
</evidence>
<name>A0A8I1HSS9_9CORY</name>
<comment type="caution">
    <text evidence="9">The sequence shown here is derived from an EMBL/GenBank/DDBJ whole genome shotgun (WGS) entry which is preliminary data.</text>
</comment>
<dbReference type="PANTHER" id="PTHR34856">
    <property type="entry name" value="PROTEIN NRFD"/>
    <property type="match status" value="1"/>
</dbReference>
<evidence type="ECO:0000256" key="4">
    <source>
        <dbReference type="ARBA" id="ARBA00022692"/>
    </source>
</evidence>
<organism evidence="9 10">
    <name type="scientific">Corynebacterium tuberculostearicum</name>
    <dbReference type="NCBI Taxonomy" id="38304"/>
    <lineage>
        <taxon>Bacteria</taxon>
        <taxon>Bacillati</taxon>
        <taxon>Actinomycetota</taxon>
        <taxon>Actinomycetes</taxon>
        <taxon>Mycobacteriales</taxon>
        <taxon>Corynebacteriaceae</taxon>
        <taxon>Corynebacterium</taxon>
    </lineage>
</organism>
<comment type="similarity">
    <text evidence="2">Belongs to the NrfD family.</text>
</comment>
<reference evidence="9 10" key="1">
    <citation type="submission" date="2020-12" db="EMBL/GenBank/DDBJ databases">
        <title>Draft genome sequence of the commensal strain Corynebacterium tuberculostearicum MFP09/CIP 102622 isolated from human skin.</title>
        <authorList>
            <person name="Boukerb A.M."/>
            <person name="Janvier X."/>
            <person name="Feuilloley M.G.J."/>
            <person name="Groboillot A."/>
        </authorList>
    </citation>
    <scope>NUCLEOTIDE SEQUENCE [LARGE SCALE GENOMIC DNA]</scope>
    <source>
        <strain evidence="9 10">CIP 102622</strain>
    </source>
</reference>
<feature type="transmembrane region" description="Helical" evidence="8">
    <location>
        <begin position="70"/>
        <end position="92"/>
    </location>
</feature>
<evidence type="ECO:0000313" key="10">
    <source>
        <dbReference type="Proteomes" id="UP000603369"/>
    </source>
</evidence>
<dbReference type="InterPro" id="IPR005614">
    <property type="entry name" value="NrfD-like"/>
</dbReference>
<evidence type="ECO:0000256" key="8">
    <source>
        <dbReference type="SAM" id="Phobius"/>
    </source>
</evidence>
<dbReference type="RefSeq" id="WP_200435121.1">
    <property type="nucleotide sequence ID" value="NZ_JAEHFL010000001.1"/>
</dbReference>
<keyword evidence="4 8" id="KW-0812">Transmembrane</keyword>
<sequence length="371" mass="38709">MSNFDEYRPPQPERRNRYRKFDGTKPKKKRKRPGAGAQDGSKEERMAQDFEFSSYYGRPVVKAPPWEWPIGAYLFLGGVSGGSGLLAAGAQAVGNAPLRRTTRLSAFGAAAAGSVFLILDLGRPERALNMFRVFKVTSPMSMGSWILSGFASAAALPAAAEVDAATGHKLPLPKFVRTALKKSAGPAGAVAGVLGGPLAGYTAVLLSNTSNPVWNDMKKHLPYVFVSSAGAASSGLAMVTTPVEHAGPARALGIAAAASDLAATKVLEEGMEPEPREALHEGKPGALMKASEYFIAAGGVGSALAAATKSRAVSVAAGLSLLAGSACTRFGVLNAGLEAVKNPETTIGPQKRRAERRRREQGLDHDVVSPD</sequence>
<proteinExistence type="inferred from homology"/>
<feature type="region of interest" description="Disordered" evidence="7">
    <location>
        <begin position="1"/>
        <end position="44"/>
    </location>
</feature>
<feature type="compositionally biased region" description="Basic and acidic residues" evidence="7">
    <location>
        <begin position="357"/>
        <end position="371"/>
    </location>
</feature>
<accession>A0A8I1HSS9</accession>
<keyword evidence="5 8" id="KW-1133">Transmembrane helix</keyword>
<keyword evidence="10" id="KW-1185">Reference proteome</keyword>
<evidence type="ECO:0000256" key="6">
    <source>
        <dbReference type="ARBA" id="ARBA00023136"/>
    </source>
</evidence>
<feature type="transmembrane region" description="Helical" evidence="8">
    <location>
        <begin position="104"/>
        <end position="122"/>
    </location>
</feature>
<dbReference type="Pfam" id="PF03916">
    <property type="entry name" value="NrfD"/>
    <property type="match status" value="1"/>
</dbReference>
<dbReference type="Gene3D" id="1.20.1630.10">
    <property type="entry name" value="Formate dehydrogenase/DMSO reductase domain"/>
    <property type="match status" value="1"/>
</dbReference>
<dbReference type="EMBL" id="JAEHFL010000001">
    <property type="protein sequence ID" value="MBK3426925.1"/>
    <property type="molecule type" value="Genomic_DNA"/>
</dbReference>
<keyword evidence="6 8" id="KW-0472">Membrane</keyword>
<dbReference type="GO" id="GO:0005886">
    <property type="term" value="C:plasma membrane"/>
    <property type="evidence" value="ECO:0007669"/>
    <property type="project" value="UniProtKB-SubCell"/>
</dbReference>
<dbReference type="InterPro" id="IPR052049">
    <property type="entry name" value="Electron_transfer_protein"/>
</dbReference>
<evidence type="ECO:0000256" key="5">
    <source>
        <dbReference type="ARBA" id="ARBA00022989"/>
    </source>
</evidence>
<dbReference type="PANTHER" id="PTHR34856:SF2">
    <property type="entry name" value="PROTEIN NRFD"/>
    <property type="match status" value="1"/>
</dbReference>
<evidence type="ECO:0000256" key="3">
    <source>
        <dbReference type="ARBA" id="ARBA00022475"/>
    </source>
</evidence>
<protein>
    <submittedName>
        <fullName evidence="9">Polysulfide reductase NrfD</fullName>
    </submittedName>
</protein>
<keyword evidence="3" id="KW-1003">Cell membrane</keyword>
<evidence type="ECO:0000256" key="2">
    <source>
        <dbReference type="ARBA" id="ARBA00008929"/>
    </source>
</evidence>
<feature type="region of interest" description="Disordered" evidence="7">
    <location>
        <begin position="341"/>
        <end position="371"/>
    </location>
</feature>
<dbReference type="Proteomes" id="UP000603369">
    <property type="component" value="Unassembled WGS sequence"/>
</dbReference>
<feature type="compositionally biased region" description="Basic and acidic residues" evidence="7">
    <location>
        <begin position="1"/>
        <end position="25"/>
    </location>
</feature>
<evidence type="ECO:0000256" key="1">
    <source>
        <dbReference type="ARBA" id="ARBA00004651"/>
    </source>
</evidence>
<gene>
    <name evidence="9" type="primary">nrfD</name>
    <name evidence="9" type="ORF">JDP02_00115</name>
</gene>
<evidence type="ECO:0000256" key="7">
    <source>
        <dbReference type="SAM" id="MobiDB-lite"/>
    </source>
</evidence>